<comment type="caution">
    <text evidence="5">The sequence shown here is derived from an EMBL/GenBank/DDBJ whole genome shotgun (WGS) entry which is preliminary data.</text>
</comment>
<evidence type="ECO:0000313" key="5">
    <source>
        <dbReference type="EMBL" id="GAA1790015.1"/>
    </source>
</evidence>
<dbReference type="InterPro" id="IPR011008">
    <property type="entry name" value="Dimeric_a/b-barrel"/>
</dbReference>
<dbReference type="Pfam" id="PF01037">
    <property type="entry name" value="AsnC_trans_reg"/>
    <property type="match status" value="1"/>
</dbReference>
<dbReference type="InterPro" id="IPR011991">
    <property type="entry name" value="ArsR-like_HTH"/>
</dbReference>
<dbReference type="InterPro" id="IPR000485">
    <property type="entry name" value="AsnC-type_HTH_dom"/>
</dbReference>
<dbReference type="EMBL" id="BAAAOB010000002">
    <property type="protein sequence ID" value="GAA1790015.1"/>
    <property type="molecule type" value="Genomic_DNA"/>
</dbReference>
<keyword evidence="3" id="KW-0804">Transcription</keyword>
<organism evidence="5 6">
    <name type="scientific">Leucobacter iarius</name>
    <dbReference type="NCBI Taxonomy" id="333963"/>
    <lineage>
        <taxon>Bacteria</taxon>
        <taxon>Bacillati</taxon>
        <taxon>Actinomycetota</taxon>
        <taxon>Actinomycetes</taxon>
        <taxon>Micrococcales</taxon>
        <taxon>Microbacteriaceae</taxon>
        <taxon>Leucobacter</taxon>
    </lineage>
</organism>
<evidence type="ECO:0000256" key="2">
    <source>
        <dbReference type="ARBA" id="ARBA00023125"/>
    </source>
</evidence>
<dbReference type="InterPro" id="IPR019888">
    <property type="entry name" value="Tscrpt_reg_AsnC-like"/>
</dbReference>
<name>A0ABN2LIT4_9MICO</name>
<dbReference type="Gene3D" id="3.30.70.920">
    <property type="match status" value="1"/>
</dbReference>
<keyword evidence="1" id="KW-0805">Transcription regulation</keyword>
<keyword evidence="6" id="KW-1185">Reference proteome</keyword>
<dbReference type="SUPFAM" id="SSF46785">
    <property type="entry name" value="Winged helix' DNA-binding domain"/>
    <property type="match status" value="1"/>
</dbReference>
<keyword evidence="2" id="KW-0238">DNA-binding</keyword>
<dbReference type="InterPro" id="IPR019887">
    <property type="entry name" value="Tscrpt_reg_AsnC/Lrp_C"/>
</dbReference>
<sequence length="153" mass="16442">MNTFPLTDTDRAILSELAADGRLAYTELAARVGLPVSTCHGRVRALEAAGVIRGYRADIDPEVTGASVNALILLRVLSHERDGIPALAEQLRRVPGVQQVYLIGGDRDFVLHVACASVPALRDLIARHIGSNPALAQSQTQIVFDHFRGLSPV</sequence>
<dbReference type="PROSITE" id="PS50956">
    <property type="entry name" value="HTH_ASNC_2"/>
    <property type="match status" value="1"/>
</dbReference>
<dbReference type="PRINTS" id="PR00033">
    <property type="entry name" value="HTHASNC"/>
</dbReference>
<dbReference type="SMART" id="SM00344">
    <property type="entry name" value="HTH_ASNC"/>
    <property type="match status" value="1"/>
</dbReference>
<dbReference type="CDD" id="cd00090">
    <property type="entry name" value="HTH_ARSR"/>
    <property type="match status" value="1"/>
</dbReference>
<evidence type="ECO:0000259" key="4">
    <source>
        <dbReference type="PROSITE" id="PS50956"/>
    </source>
</evidence>
<dbReference type="Gene3D" id="1.10.10.10">
    <property type="entry name" value="Winged helix-like DNA-binding domain superfamily/Winged helix DNA-binding domain"/>
    <property type="match status" value="1"/>
</dbReference>
<dbReference type="RefSeq" id="WP_344031736.1">
    <property type="nucleotide sequence ID" value="NZ_BAAAOB010000002.1"/>
</dbReference>
<accession>A0ABN2LIT4</accession>
<evidence type="ECO:0000313" key="6">
    <source>
        <dbReference type="Proteomes" id="UP001500851"/>
    </source>
</evidence>
<evidence type="ECO:0000256" key="3">
    <source>
        <dbReference type="ARBA" id="ARBA00023163"/>
    </source>
</evidence>
<proteinExistence type="predicted"/>
<dbReference type="InterPro" id="IPR036390">
    <property type="entry name" value="WH_DNA-bd_sf"/>
</dbReference>
<dbReference type="PANTHER" id="PTHR30154">
    <property type="entry name" value="LEUCINE-RESPONSIVE REGULATORY PROTEIN"/>
    <property type="match status" value="1"/>
</dbReference>
<feature type="domain" description="HTH asnC-type" evidence="4">
    <location>
        <begin position="6"/>
        <end position="67"/>
    </location>
</feature>
<dbReference type="SUPFAM" id="SSF54909">
    <property type="entry name" value="Dimeric alpha+beta barrel"/>
    <property type="match status" value="1"/>
</dbReference>
<reference evidence="5 6" key="1">
    <citation type="journal article" date="2019" name="Int. J. Syst. Evol. Microbiol.">
        <title>The Global Catalogue of Microorganisms (GCM) 10K type strain sequencing project: providing services to taxonomists for standard genome sequencing and annotation.</title>
        <authorList>
            <consortium name="The Broad Institute Genomics Platform"/>
            <consortium name="The Broad Institute Genome Sequencing Center for Infectious Disease"/>
            <person name="Wu L."/>
            <person name="Ma J."/>
        </authorList>
    </citation>
    <scope>NUCLEOTIDE SEQUENCE [LARGE SCALE GENOMIC DNA]</scope>
    <source>
        <strain evidence="5 6">JCM 14736</strain>
    </source>
</reference>
<dbReference type="Proteomes" id="UP001500851">
    <property type="component" value="Unassembled WGS sequence"/>
</dbReference>
<evidence type="ECO:0000256" key="1">
    <source>
        <dbReference type="ARBA" id="ARBA00023015"/>
    </source>
</evidence>
<dbReference type="PANTHER" id="PTHR30154:SF54">
    <property type="entry name" value="POSSIBLE TRANSCRIPTIONAL REGULATORY PROTEIN (PROBABLY LRP_ASNC-FAMILY)"/>
    <property type="match status" value="1"/>
</dbReference>
<protein>
    <submittedName>
        <fullName evidence="5">Lrp/AsnC family transcriptional regulator</fullName>
    </submittedName>
</protein>
<gene>
    <name evidence="5" type="ORF">GCM10009768_18720</name>
</gene>
<dbReference type="Pfam" id="PF13412">
    <property type="entry name" value="HTH_24"/>
    <property type="match status" value="1"/>
</dbReference>
<dbReference type="InterPro" id="IPR036388">
    <property type="entry name" value="WH-like_DNA-bd_sf"/>
</dbReference>